<feature type="binding site" evidence="8">
    <location>
        <position position="235"/>
    </location>
    <ligand>
        <name>NAD(+)</name>
        <dbReference type="ChEBI" id="CHEBI:57540"/>
    </ligand>
</feature>
<dbReference type="HAMAP" id="MF_00361">
    <property type="entry name" value="NAD_kinase"/>
    <property type="match status" value="1"/>
</dbReference>
<dbReference type="GO" id="GO:0003951">
    <property type="term" value="F:NAD+ kinase activity"/>
    <property type="evidence" value="ECO:0007669"/>
    <property type="project" value="UniProtKB-UniRule"/>
</dbReference>
<keyword evidence="3 8" id="KW-0418">Kinase</keyword>
<dbReference type="GO" id="GO:0019674">
    <property type="term" value="P:NAD+ metabolic process"/>
    <property type="evidence" value="ECO:0007669"/>
    <property type="project" value="InterPro"/>
</dbReference>
<dbReference type="PANTHER" id="PTHR20275">
    <property type="entry name" value="NAD KINASE"/>
    <property type="match status" value="1"/>
</dbReference>
<feature type="binding site" evidence="8">
    <location>
        <begin position="176"/>
        <end position="181"/>
    </location>
    <ligand>
        <name>NAD(+)</name>
        <dbReference type="ChEBI" id="CHEBI:57540"/>
    </ligand>
</feature>
<protein>
    <recommendedName>
        <fullName evidence="8">NAD kinase</fullName>
        <ecNumber evidence="8">2.7.1.23</ecNumber>
    </recommendedName>
    <alternativeName>
        <fullName evidence="8">ATP-dependent NAD kinase</fullName>
    </alternativeName>
</protein>
<comment type="subcellular location">
    <subcellularLocation>
        <location evidence="8">Cytoplasm</location>
    </subcellularLocation>
</comment>
<dbReference type="Pfam" id="PF20143">
    <property type="entry name" value="NAD_kinase_C"/>
    <property type="match status" value="1"/>
</dbReference>
<comment type="cofactor">
    <cofactor evidence="8">
        <name>a divalent metal cation</name>
        <dbReference type="ChEBI" id="CHEBI:60240"/>
    </cofactor>
</comment>
<evidence type="ECO:0000256" key="6">
    <source>
        <dbReference type="ARBA" id="ARBA00023027"/>
    </source>
</evidence>
<dbReference type="InterPro" id="IPR017438">
    <property type="entry name" value="ATP-NAD_kinase_N"/>
</dbReference>
<comment type="similarity">
    <text evidence="8">Belongs to the NAD kinase family.</text>
</comment>
<sequence length="278" mass="30357">MNKDKPNSWLVAKELVRLLEVKQAGVYIDHVVAAHIGRQDLALPISDFHQVVDLIFVLGGDGTLIGLAREIAPYSIPILGINLGHLGFLSESEPDDLPDAVDRILHGDYCVEERMMLETEVRRAGEIIHHSIALNDIGIAKGSFGRMIKCHVYADDLFAGTYNGDGIIISTPTGSTAYSLSAGGPIVVPHINVILLTPVAPHSLTARPLVLPAEGVLQVKVDATHTDIGLTIDGQIGYPLELEDEIIIRRSSHITSLIKWKERSFFEVVRKKLQGETD</sequence>
<dbReference type="EC" id="2.7.1.23" evidence="8"/>
<keyword evidence="8" id="KW-0963">Cytoplasm</keyword>
<keyword evidence="1 8" id="KW-0808">Transferase</keyword>
<feature type="binding site" evidence="8">
    <location>
        <position position="165"/>
    </location>
    <ligand>
        <name>NAD(+)</name>
        <dbReference type="ChEBI" id="CHEBI:57540"/>
    </ligand>
</feature>
<dbReference type="GO" id="GO:0051287">
    <property type="term" value="F:NAD binding"/>
    <property type="evidence" value="ECO:0007669"/>
    <property type="project" value="UniProtKB-ARBA"/>
</dbReference>
<keyword evidence="4 8" id="KW-0067">ATP-binding</keyword>
<comment type="catalytic activity">
    <reaction evidence="7 8">
        <text>NAD(+) + ATP = ADP + NADP(+) + H(+)</text>
        <dbReference type="Rhea" id="RHEA:18629"/>
        <dbReference type="ChEBI" id="CHEBI:15378"/>
        <dbReference type="ChEBI" id="CHEBI:30616"/>
        <dbReference type="ChEBI" id="CHEBI:57540"/>
        <dbReference type="ChEBI" id="CHEBI:58349"/>
        <dbReference type="ChEBI" id="CHEBI:456216"/>
        <dbReference type="EC" id="2.7.1.23"/>
    </reaction>
</comment>
<comment type="function">
    <text evidence="8">Involved in the regulation of the intracellular balance of NAD and NADP, and is a key enzyme in the biosynthesis of NADP. Catalyzes specifically the phosphorylation on 2'-hydroxyl of the adenosine moiety of NAD to yield NADP.</text>
</comment>
<dbReference type="GO" id="GO:0005524">
    <property type="term" value="F:ATP binding"/>
    <property type="evidence" value="ECO:0007669"/>
    <property type="project" value="UniProtKB-KW"/>
</dbReference>
<dbReference type="Pfam" id="PF01513">
    <property type="entry name" value="NAD_kinase"/>
    <property type="match status" value="1"/>
</dbReference>
<evidence type="ECO:0000256" key="4">
    <source>
        <dbReference type="ARBA" id="ARBA00022840"/>
    </source>
</evidence>
<keyword evidence="2 8" id="KW-0547">Nucleotide-binding</keyword>
<dbReference type="Gene3D" id="2.60.200.30">
    <property type="entry name" value="Probable inorganic polyphosphate/atp-NAD kinase, domain 2"/>
    <property type="match status" value="1"/>
</dbReference>
<feature type="binding site" evidence="8">
    <location>
        <position position="200"/>
    </location>
    <ligand>
        <name>NAD(+)</name>
        <dbReference type="ChEBI" id="CHEBI:57540"/>
    </ligand>
</feature>
<evidence type="ECO:0000256" key="8">
    <source>
        <dbReference type="HAMAP-Rule" id="MF_00361"/>
    </source>
</evidence>
<evidence type="ECO:0000256" key="3">
    <source>
        <dbReference type="ARBA" id="ARBA00022777"/>
    </source>
</evidence>
<evidence type="ECO:0000256" key="7">
    <source>
        <dbReference type="ARBA" id="ARBA00047925"/>
    </source>
</evidence>
<dbReference type="AlphaFoldDB" id="A0A0U5B940"/>
<name>A0A0U5B940_9BACL</name>
<dbReference type="InterPro" id="IPR002504">
    <property type="entry name" value="NADK"/>
</dbReference>
<dbReference type="GO" id="GO:0005737">
    <property type="term" value="C:cytoplasm"/>
    <property type="evidence" value="ECO:0007669"/>
    <property type="project" value="UniProtKB-SubCell"/>
</dbReference>
<gene>
    <name evidence="9" type="primary">ppnK</name>
    <name evidence="8" type="synonym">nadK</name>
    <name evidence="9" type="ORF">CB4_01610</name>
</gene>
<dbReference type="Proteomes" id="UP000217696">
    <property type="component" value="Chromosome"/>
</dbReference>
<dbReference type="InterPro" id="IPR017437">
    <property type="entry name" value="ATP-NAD_kinase_PpnK-typ_C"/>
</dbReference>
<proteinExistence type="inferred from homology"/>
<dbReference type="InterPro" id="IPR016064">
    <property type="entry name" value="NAD/diacylglycerol_kinase_sf"/>
</dbReference>
<dbReference type="SUPFAM" id="SSF111331">
    <property type="entry name" value="NAD kinase/diacylglycerol kinase-like"/>
    <property type="match status" value="1"/>
</dbReference>
<comment type="caution">
    <text evidence="8">Lacks conserved residue(s) required for the propagation of feature annotation.</text>
</comment>
<dbReference type="Gene3D" id="3.40.50.10330">
    <property type="entry name" value="Probable inorganic polyphosphate/atp-NAD kinase, domain 1"/>
    <property type="match status" value="1"/>
</dbReference>
<reference evidence="9 10" key="1">
    <citation type="submission" date="2015-12" db="EMBL/GenBank/DDBJ databases">
        <title>Genome sequence of Aneurinibacillus soli.</title>
        <authorList>
            <person name="Lee J.S."/>
            <person name="Lee K.C."/>
            <person name="Kim K.K."/>
            <person name="Lee B.W."/>
        </authorList>
    </citation>
    <scope>NUCLEOTIDE SEQUENCE [LARGE SCALE GENOMIC DNA]</scope>
    <source>
        <strain evidence="9 10">CB4</strain>
    </source>
</reference>
<evidence type="ECO:0000256" key="1">
    <source>
        <dbReference type="ARBA" id="ARBA00022679"/>
    </source>
</evidence>
<dbReference type="EMBL" id="AP017312">
    <property type="protein sequence ID" value="BAU27436.1"/>
    <property type="molecule type" value="Genomic_DNA"/>
</dbReference>
<dbReference type="GO" id="GO:0006741">
    <property type="term" value="P:NADP+ biosynthetic process"/>
    <property type="evidence" value="ECO:0007669"/>
    <property type="project" value="UniProtKB-UniRule"/>
</dbReference>
<dbReference type="KEGG" id="asoc:CB4_01610"/>
<accession>A0A0U5B940</accession>
<evidence type="ECO:0000313" key="9">
    <source>
        <dbReference type="EMBL" id="BAU27436.1"/>
    </source>
</evidence>
<evidence type="ECO:0000256" key="2">
    <source>
        <dbReference type="ARBA" id="ARBA00022741"/>
    </source>
</evidence>
<keyword evidence="5 8" id="KW-0521">NADP</keyword>
<evidence type="ECO:0000256" key="5">
    <source>
        <dbReference type="ARBA" id="ARBA00022857"/>
    </source>
</evidence>
<keyword evidence="6 8" id="KW-0520">NAD</keyword>
<organism evidence="9 10">
    <name type="scientific">Aneurinibacillus soli</name>
    <dbReference type="NCBI Taxonomy" id="1500254"/>
    <lineage>
        <taxon>Bacteria</taxon>
        <taxon>Bacillati</taxon>
        <taxon>Bacillota</taxon>
        <taxon>Bacilli</taxon>
        <taxon>Bacillales</taxon>
        <taxon>Paenibacillaceae</taxon>
        <taxon>Aneurinibacillus group</taxon>
        <taxon>Aneurinibacillus</taxon>
    </lineage>
</organism>
<keyword evidence="10" id="KW-1185">Reference proteome</keyword>
<dbReference type="GO" id="GO:0046872">
    <property type="term" value="F:metal ion binding"/>
    <property type="evidence" value="ECO:0007669"/>
    <property type="project" value="UniProtKB-UniRule"/>
</dbReference>
<feature type="binding site" evidence="8">
    <location>
        <begin position="61"/>
        <end position="62"/>
    </location>
    <ligand>
        <name>NAD(+)</name>
        <dbReference type="ChEBI" id="CHEBI:57540"/>
    </ligand>
</feature>
<feature type="active site" description="Proton acceptor" evidence="8">
    <location>
        <position position="61"/>
    </location>
</feature>
<feature type="binding site" evidence="8">
    <location>
        <position position="146"/>
    </location>
    <ligand>
        <name>NAD(+)</name>
        <dbReference type="ChEBI" id="CHEBI:57540"/>
    </ligand>
</feature>
<dbReference type="PANTHER" id="PTHR20275:SF0">
    <property type="entry name" value="NAD KINASE"/>
    <property type="match status" value="1"/>
</dbReference>
<feature type="binding site" evidence="8">
    <location>
        <begin position="135"/>
        <end position="136"/>
    </location>
    <ligand>
        <name>NAD(+)</name>
        <dbReference type="ChEBI" id="CHEBI:57540"/>
    </ligand>
</feature>
<evidence type="ECO:0000313" key="10">
    <source>
        <dbReference type="Proteomes" id="UP000217696"/>
    </source>
</evidence>